<dbReference type="InterPro" id="IPR029047">
    <property type="entry name" value="HSP70_peptide-bd_sf"/>
</dbReference>
<organism evidence="5 6">
    <name type="scientific">Hypsibius exemplaris</name>
    <name type="common">Freshwater tardigrade</name>
    <dbReference type="NCBI Taxonomy" id="2072580"/>
    <lineage>
        <taxon>Eukaryota</taxon>
        <taxon>Metazoa</taxon>
        <taxon>Ecdysozoa</taxon>
        <taxon>Tardigrada</taxon>
        <taxon>Eutardigrada</taxon>
        <taxon>Parachela</taxon>
        <taxon>Hypsibioidea</taxon>
        <taxon>Hypsibiidae</taxon>
        <taxon>Hypsibius</taxon>
    </lineage>
</organism>
<dbReference type="Proteomes" id="UP000192578">
    <property type="component" value="Unassembled WGS sequence"/>
</dbReference>
<dbReference type="Pfam" id="PF00012">
    <property type="entry name" value="HSP70"/>
    <property type="match status" value="1"/>
</dbReference>
<sequence>MPVQDVAIGIDLGTTNSSIAVCYKDGRVVVIPNDQTGSRLTPSYVAFDEGTHTVGERAKESPHENAKNTIFQMKRIIGRKYGDAEVVRNKELWPFQLRCGEDGHTPMVVINDLDEEMLLSPVAISALVLKSLKSSAEAFLGQPIDQVVITVPARFTDAQRKATKEAGAQAGLNVIGMINEPTAAAIGYEIEGNESQTFLVFDFGGGTLDVSVLQSTEQSSFRVLATEGDMELGGADFDNKLLRHYIDRFREQHGINLREQPPALARLRLMCEKVKNNLSGRSDSYLASLAYITGAINFKERTTRTEFEIITDQLFQRMLNPVKSALRAAGKDKSDMDFVLLVGGCSRIPKVRQTLEAFFVDVPIKCDAFTDEAIAMGAAVYARSVMQKLAGLPSKYKVFDITPFTLGVGVAQGKVVPLIAKGTPIPVQERKPFTTQRRDQASAMVRIYEGESELSAENRLVGVVHLSDLQTGPGDQPHIVITFAYDESGVLNVTATERENETGITLSLH</sequence>
<evidence type="ECO:0000256" key="4">
    <source>
        <dbReference type="RuleBase" id="RU003322"/>
    </source>
</evidence>
<dbReference type="InterPro" id="IPR043129">
    <property type="entry name" value="ATPase_NBD"/>
</dbReference>
<name>A0A1W0XA30_HYPEX</name>
<evidence type="ECO:0000313" key="6">
    <source>
        <dbReference type="Proteomes" id="UP000192578"/>
    </source>
</evidence>
<protein>
    <submittedName>
        <fullName evidence="5">Heat shock 70 kDa protein 6</fullName>
    </submittedName>
</protein>
<comment type="similarity">
    <text evidence="1 4">Belongs to the heat shock protein 70 family.</text>
</comment>
<dbReference type="SUPFAM" id="SSF53067">
    <property type="entry name" value="Actin-like ATPase domain"/>
    <property type="match status" value="2"/>
</dbReference>
<dbReference type="PROSITE" id="PS00329">
    <property type="entry name" value="HSP70_2"/>
    <property type="match status" value="1"/>
</dbReference>
<evidence type="ECO:0000313" key="5">
    <source>
        <dbReference type="EMBL" id="OQV24172.1"/>
    </source>
</evidence>
<dbReference type="AlphaFoldDB" id="A0A1W0XA30"/>
<dbReference type="OrthoDB" id="2401965at2759"/>
<keyword evidence="5" id="KW-0346">Stress response</keyword>
<dbReference type="InterPro" id="IPR018181">
    <property type="entry name" value="Heat_shock_70_CS"/>
</dbReference>
<dbReference type="PRINTS" id="PR00301">
    <property type="entry name" value="HEATSHOCK70"/>
</dbReference>
<keyword evidence="6" id="KW-1185">Reference proteome</keyword>
<dbReference type="FunFam" id="3.90.640.10:FF:000003">
    <property type="entry name" value="Molecular chaperone DnaK"/>
    <property type="match status" value="1"/>
</dbReference>
<dbReference type="CDD" id="cd24028">
    <property type="entry name" value="ASKHA_NBD_HSP70_HSPA1-like"/>
    <property type="match status" value="1"/>
</dbReference>
<keyword evidence="3 4" id="KW-0067">ATP-binding</keyword>
<dbReference type="FunFam" id="3.30.30.30:FF:000005">
    <property type="entry name" value="Heat shock protein ssb1"/>
    <property type="match status" value="1"/>
</dbReference>
<keyword evidence="2 4" id="KW-0547">Nucleotide-binding</keyword>
<comment type="caution">
    <text evidence="5">The sequence shown here is derived from an EMBL/GenBank/DDBJ whole genome shotgun (WGS) entry which is preliminary data.</text>
</comment>
<evidence type="ECO:0000256" key="2">
    <source>
        <dbReference type="ARBA" id="ARBA00022741"/>
    </source>
</evidence>
<dbReference type="GO" id="GO:0005524">
    <property type="term" value="F:ATP binding"/>
    <property type="evidence" value="ECO:0007669"/>
    <property type="project" value="UniProtKB-KW"/>
</dbReference>
<accession>A0A1W0XA30</accession>
<proteinExistence type="inferred from homology"/>
<dbReference type="EMBL" id="MTYJ01000008">
    <property type="protein sequence ID" value="OQV24172.1"/>
    <property type="molecule type" value="Genomic_DNA"/>
</dbReference>
<dbReference type="Gene3D" id="3.30.420.40">
    <property type="match status" value="2"/>
</dbReference>
<dbReference type="PROSITE" id="PS00297">
    <property type="entry name" value="HSP70_1"/>
    <property type="match status" value="1"/>
</dbReference>
<dbReference type="Gene3D" id="2.60.34.10">
    <property type="entry name" value="Substrate Binding Domain Of DNAk, Chain A, domain 1"/>
    <property type="match status" value="1"/>
</dbReference>
<dbReference type="PROSITE" id="PS01036">
    <property type="entry name" value="HSP70_3"/>
    <property type="match status" value="1"/>
</dbReference>
<dbReference type="SUPFAM" id="SSF100920">
    <property type="entry name" value="Heat shock protein 70kD (HSP70), peptide-binding domain"/>
    <property type="match status" value="1"/>
</dbReference>
<reference evidence="6" key="1">
    <citation type="submission" date="2017-01" db="EMBL/GenBank/DDBJ databases">
        <title>Comparative genomics of anhydrobiosis in the tardigrade Hypsibius dujardini.</title>
        <authorList>
            <person name="Yoshida Y."/>
            <person name="Koutsovoulos G."/>
            <person name="Laetsch D."/>
            <person name="Stevens L."/>
            <person name="Kumar S."/>
            <person name="Horikawa D."/>
            <person name="Ishino K."/>
            <person name="Komine S."/>
            <person name="Tomita M."/>
            <person name="Blaxter M."/>
            <person name="Arakawa K."/>
        </authorList>
    </citation>
    <scope>NUCLEOTIDE SEQUENCE [LARGE SCALE GENOMIC DNA]</scope>
    <source>
        <strain evidence="6">Z151</strain>
    </source>
</reference>
<gene>
    <name evidence="5" type="ORF">BV898_02121</name>
</gene>
<evidence type="ECO:0000256" key="1">
    <source>
        <dbReference type="ARBA" id="ARBA00007381"/>
    </source>
</evidence>
<dbReference type="PANTHER" id="PTHR19375">
    <property type="entry name" value="HEAT SHOCK PROTEIN 70KDA"/>
    <property type="match status" value="1"/>
</dbReference>
<dbReference type="GO" id="GO:0140662">
    <property type="term" value="F:ATP-dependent protein folding chaperone"/>
    <property type="evidence" value="ECO:0007669"/>
    <property type="project" value="InterPro"/>
</dbReference>
<evidence type="ECO:0000256" key="3">
    <source>
        <dbReference type="ARBA" id="ARBA00022840"/>
    </source>
</evidence>
<dbReference type="InterPro" id="IPR013126">
    <property type="entry name" value="Hsp_70_fam"/>
</dbReference>
<dbReference type="Gene3D" id="3.90.640.10">
    <property type="entry name" value="Actin, Chain A, domain 4"/>
    <property type="match status" value="1"/>
</dbReference>